<keyword evidence="5 7" id="KW-0251">Elongation factor</keyword>
<dbReference type="PIRSF" id="PIRSF005901">
    <property type="entry name" value="EF-P"/>
    <property type="match status" value="1"/>
</dbReference>
<dbReference type="PANTHER" id="PTHR30053:SF14">
    <property type="entry name" value="TRANSLATION ELONGATION FACTOR KOW-LIKE DOMAIN-CONTAINING PROTEIN"/>
    <property type="match status" value="1"/>
</dbReference>
<comment type="pathway">
    <text evidence="2 7">Protein biosynthesis; polypeptide chain elongation.</text>
</comment>
<dbReference type="InterPro" id="IPR013185">
    <property type="entry name" value="Transl_elong_KOW-like"/>
</dbReference>
<dbReference type="GO" id="GO:0043043">
    <property type="term" value="P:peptide biosynthetic process"/>
    <property type="evidence" value="ECO:0007669"/>
    <property type="project" value="InterPro"/>
</dbReference>
<dbReference type="Pfam" id="PF01132">
    <property type="entry name" value="EFP"/>
    <property type="match status" value="1"/>
</dbReference>
<dbReference type="PANTHER" id="PTHR30053">
    <property type="entry name" value="ELONGATION FACTOR P"/>
    <property type="match status" value="1"/>
</dbReference>
<dbReference type="EMBL" id="MFZM01000009">
    <property type="protein sequence ID" value="OGK24318.1"/>
    <property type="molecule type" value="Genomic_DNA"/>
</dbReference>
<dbReference type="SMART" id="SM00841">
    <property type="entry name" value="Elong-fact-P_C"/>
    <property type="match status" value="1"/>
</dbReference>
<evidence type="ECO:0000256" key="7">
    <source>
        <dbReference type="HAMAP-Rule" id="MF_00141"/>
    </source>
</evidence>
<dbReference type="Pfam" id="PF08207">
    <property type="entry name" value="EFP_N"/>
    <property type="match status" value="1"/>
</dbReference>
<evidence type="ECO:0000256" key="8">
    <source>
        <dbReference type="NCBIfam" id="TIGR00038"/>
    </source>
</evidence>
<evidence type="ECO:0000259" key="10">
    <source>
        <dbReference type="SMART" id="SM00841"/>
    </source>
</evidence>
<evidence type="ECO:0000313" key="12">
    <source>
        <dbReference type="EMBL" id="OGK24318.1"/>
    </source>
</evidence>
<keyword evidence="4 7" id="KW-0963">Cytoplasm</keyword>
<evidence type="ECO:0000256" key="1">
    <source>
        <dbReference type="ARBA" id="ARBA00004496"/>
    </source>
</evidence>
<dbReference type="PROSITE" id="PS01275">
    <property type="entry name" value="EFP"/>
    <property type="match status" value="1"/>
</dbReference>
<dbReference type="UniPathway" id="UPA00345"/>
<evidence type="ECO:0000313" key="13">
    <source>
        <dbReference type="Proteomes" id="UP000177159"/>
    </source>
</evidence>
<dbReference type="Gene3D" id="2.30.30.30">
    <property type="match status" value="1"/>
</dbReference>
<evidence type="ECO:0000259" key="11">
    <source>
        <dbReference type="SMART" id="SM01185"/>
    </source>
</evidence>
<evidence type="ECO:0000256" key="4">
    <source>
        <dbReference type="ARBA" id="ARBA00022490"/>
    </source>
</evidence>
<dbReference type="FunFam" id="2.40.50.140:FF:000004">
    <property type="entry name" value="Elongation factor P"/>
    <property type="match status" value="1"/>
</dbReference>
<comment type="caution">
    <text evidence="12">The sequence shown here is derived from an EMBL/GenBank/DDBJ whole genome shotgun (WGS) entry which is preliminary data.</text>
</comment>
<name>A0A1F7GZJ4_9BACT</name>
<dbReference type="InterPro" id="IPR020599">
    <property type="entry name" value="Transl_elong_fac_P/YeiP"/>
</dbReference>
<organism evidence="12 13">
    <name type="scientific">Candidatus Roizmanbacteria bacterium RIFCSPHIGHO2_02_FULL_37_24</name>
    <dbReference type="NCBI Taxonomy" id="1802037"/>
    <lineage>
        <taxon>Bacteria</taxon>
        <taxon>Candidatus Roizmaniibacteriota</taxon>
    </lineage>
</organism>
<dbReference type="Proteomes" id="UP000177159">
    <property type="component" value="Unassembled WGS sequence"/>
</dbReference>
<dbReference type="GO" id="GO:0005829">
    <property type="term" value="C:cytosol"/>
    <property type="evidence" value="ECO:0007669"/>
    <property type="project" value="UniProtKB-ARBA"/>
</dbReference>
<dbReference type="SUPFAM" id="SSF50104">
    <property type="entry name" value="Translation proteins SH3-like domain"/>
    <property type="match status" value="1"/>
</dbReference>
<dbReference type="InterPro" id="IPR008991">
    <property type="entry name" value="Translation_prot_SH3-like_sf"/>
</dbReference>
<dbReference type="NCBIfam" id="NF001810">
    <property type="entry name" value="PRK00529.1"/>
    <property type="match status" value="1"/>
</dbReference>
<comment type="function">
    <text evidence="7">Involved in peptide bond synthesis. Stimulates efficient translation and peptide-bond synthesis on native or reconstituted 70S ribosomes in vitro. Probably functions indirectly by altering the affinity of the ribosome for aminoacyl-tRNA, thus increasing their reactivity as acceptors for peptidyl transferase.</text>
</comment>
<dbReference type="GO" id="GO:0003746">
    <property type="term" value="F:translation elongation factor activity"/>
    <property type="evidence" value="ECO:0007669"/>
    <property type="project" value="UniProtKB-UniRule"/>
</dbReference>
<dbReference type="InterPro" id="IPR013852">
    <property type="entry name" value="Transl_elong_P/YeiP_CS"/>
</dbReference>
<dbReference type="InterPro" id="IPR012340">
    <property type="entry name" value="NA-bd_OB-fold"/>
</dbReference>
<dbReference type="HAMAP" id="MF_00141">
    <property type="entry name" value="EF_P"/>
    <property type="match status" value="1"/>
</dbReference>
<evidence type="ECO:0000256" key="9">
    <source>
        <dbReference type="RuleBase" id="RU004389"/>
    </source>
</evidence>
<comment type="subcellular location">
    <subcellularLocation>
        <location evidence="1 7">Cytoplasm</location>
    </subcellularLocation>
</comment>
<dbReference type="FunFam" id="2.40.50.140:FF:000009">
    <property type="entry name" value="Elongation factor P"/>
    <property type="match status" value="1"/>
</dbReference>
<dbReference type="InterPro" id="IPR014722">
    <property type="entry name" value="Rib_uL2_dom2"/>
</dbReference>
<protein>
    <recommendedName>
        <fullName evidence="7 8">Elongation factor P</fullName>
        <shortName evidence="7">EF-P</shortName>
    </recommendedName>
</protein>
<reference evidence="12 13" key="1">
    <citation type="journal article" date="2016" name="Nat. Commun.">
        <title>Thousands of microbial genomes shed light on interconnected biogeochemical processes in an aquifer system.</title>
        <authorList>
            <person name="Anantharaman K."/>
            <person name="Brown C.T."/>
            <person name="Hug L.A."/>
            <person name="Sharon I."/>
            <person name="Castelle C.J."/>
            <person name="Probst A.J."/>
            <person name="Thomas B.C."/>
            <person name="Singh A."/>
            <person name="Wilkins M.J."/>
            <person name="Karaoz U."/>
            <person name="Brodie E.L."/>
            <person name="Williams K.H."/>
            <person name="Hubbard S.S."/>
            <person name="Banfield J.F."/>
        </authorList>
    </citation>
    <scope>NUCLEOTIDE SEQUENCE [LARGE SCALE GENOMIC DNA]</scope>
</reference>
<evidence type="ECO:0000256" key="3">
    <source>
        <dbReference type="ARBA" id="ARBA00009479"/>
    </source>
</evidence>
<evidence type="ECO:0000256" key="5">
    <source>
        <dbReference type="ARBA" id="ARBA00022768"/>
    </source>
</evidence>
<feature type="domain" description="Elongation factor P C-terminal" evidence="10">
    <location>
        <begin position="130"/>
        <end position="185"/>
    </location>
</feature>
<dbReference type="CDD" id="cd04470">
    <property type="entry name" value="S1_EF-P_repeat_1"/>
    <property type="match status" value="1"/>
</dbReference>
<dbReference type="NCBIfam" id="TIGR00038">
    <property type="entry name" value="efp"/>
    <property type="match status" value="1"/>
</dbReference>
<dbReference type="InterPro" id="IPR001059">
    <property type="entry name" value="Transl_elong_P/YeiP_cen"/>
</dbReference>
<dbReference type="SMART" id="SM01185">
    <property type="entry name" value="EFP"/>
    <property type="match status" value="1"/>
</dbReference>
<dbReference type="Gene3D" id="2.40.50.140">
    <property type="entry name" value="Nucleic acid-binding proteins"/>
    <property type="match status" value="2"/>
</dbReference>
<gene>
    <name evidence="7" type="primary">efp</name>
    <name evidence="12" type="ORF">A3C24_02140</name>
</gene>
<dbReference type="InterPro" id="IPR011768">
    <property type="entry name" value="Transl_elongation_fac_P"/>
</dbReference>
<dbReference type="Pfam" id="PF09285">
    <property type="entry name" value="Elong-fact-P_C"/>
    <property type="match status" value="1"/>
</dbReference>
<dbReference type="SUPFAM" id="SSF50249">
    <property type="entry name" value="Nucleic acid-binding proteins"/>
    <property type="match status" value="2"/>
</dbReference>
<keyword evidence="6 7" id="KW-0648">Protein biosynthesis</keyword>
<dbReference type="InterPro" id="IPR015365">
    <property type="entry name" value="Elong-fact-P_C"/>
</dbReference>
<sequence>MKTSAGNIKKGDFTAFDSDIYQVIKIEHNFRGRGQANLKFKLKGLKTGNTIEKTYGPDNSVEWIDVDTVEVHYLYQNAGILTFMNNQTYEQYELKAEVIGDFAKYLKEGQSIYILLHDGQALSIRPPHTVKLKVIEAHDAVKGDTASGAKKIVKLETGVTISVPLFIKKGDIISVNPETGEYLERTS</sequence>
<evidence type="ECO:0000256" key="6">
    <source>
        <dbReference type="ARBA" id="ARBA00022917"/>
    </source>
</evidence>
<evidence type="ECO:0000256" key="2">
    <source>
        <dbReference type="ARBA" id="ARBA00004815"/>
    </source>
</evidence>
<dbReference type="CDD" id="cd05794">
    <property type="entry name" value="S1_EF-P_repeat_2"/>
    <property type="match status" value="1"/>
</dbReference>
<proteinExistence type="inferred from homology"/>
<accession>A0A1F7GZJ4</accession>
<dbReference type="AlphaFoldDB" id="A0A1F7GZJ4"/>
<feature type="domain" description="Translation elongation factor P/YeiP central" evidence="11">
    <location>
        <begin position="68"/>
        <end position="122"/>
    </location>
</feature>
<comment type="similarity">
    <text evidence="3 7 9">Belongs to the elongation factor P family.</text>
</comment>